<dbReference type="InterPro" id="IPR001647">
    <property type="entry name" value="HTH_TetR"/>
</dbReference>
<evidence type="ECO:0000259" key="5">
    <source>
        <dbReference type="PROSITE" id="PS50977"/>
    </source>
</evidence>
<protein>
    <submittedName>
        <fullName evidence="6">Transcriptional regulator, TetR family</fullName>
    </submittedName>
</protein>
<dbReference type="PANTHER" id="PTHR30055">
    <property type="entry name" value="HTH-TYPE TRANSCRIPTIONAL REGULATOR RUTR"/>
    <property type="match status" value="1"/>
</dbReference>
<dbReference type="Proteomes" id="UP000181951">
    <property type="component" value="Unassembled WGS sequence"/>
</dbReference>
<dbReference type="GO" id="GO:0003700">
    <property type="term" value="F:DNA-binding transcription factor activity"/>
    <property type="evidence" value="ECO:0007669"/>
    <property type="project" value="TreeGrafter"/>
</dbReference>
<evidence type="ECO:0000313" key="6">
    <source>
        <dbReference type="EMBL" id="SEO05140.1"/>
    </source>
</evidence>
<dbReference type="PANTHER" id="PTHR30055:SF238">
    <property type="entry name" value="MYCOFACTOCIN BIOSYNTHESIS TRANSCRIPTIONAL REGULATOR MFTR-RELATED"/>
    <property type="match status" value="1"/>
</dbReference>
<evidence type="ECO:0000256" key="1">
    <source>
        <dbReference type="ARBA" id="ARBA00023015"/>
    </source>
</evidence>
<keyword evidence="7" id="KW-1185">Reference proteome</keyword>
<evidence type="ECO:0000256" key="4">
    <source>
        <dbReference type="PROSITE-ProRule" id="PRU00335"/>
    </source>
</evidence>
<accession>A0A1H8LJ02</accession>
<evidence type="ECO:0000256" key="2">
    <source>
        <dbReference type="ARBA" id="ARBA00023125"/>
    </source>
</evidence>
<feature type="domain" description="HTH tetR-type" evidence="5">
    <location>
        <begin position="12"/>
        <end position="72"/>
    </location>
</feature>
<dbReference type="SUPFAM" id="SSF46689">
    <property type="entry name" value="Homeodomain-like"/>
    <property type="match status" value="1"/>
</dbReference>
<keyword evidence="1" id="KW-0805">Transcription regulation</keyword>
<dbReference type="PRINTS" id="PR00455">
    <property type="entry name" value="HTHTETR"/>
</dbReference>
<dbReference type="InterPro" id="IPR023772">
    <property type="entry name" value="DNA-bd_HTH_TetR-type_CS"/>
</dbReference>
<dbReference type="Gene3D" id="1.10.357.10">
    <property type="entry name" value="Tetracycline Repressor, domain 2"/>
    <property type="match status" value="1"/>
</dbReference>
<dbReference type="STRING" id="310780.SAMN05216267_101635"/>
<evidence type="ECO:0000313" key="7">
    <source>
        <dbReference type="Proteomes" id="UP000181951"/>
    </source>
</evidence>
<dbReference type="Pfam" id="PF00440">
    <property type="entry name" value="TetR_N"/>
    <property type="match status" value="1"/>
</dbReference>
<dbReference type="EMBL" id="FODD01000016">
    <property type="protein sequence ID" value="SEO05140.1"/>
    <property type="molecule type" value="Genomic_DNA"/>
</dbReference>
<dbReference type="PROSITE" id="PS50977">
    <property type="entry name" value="HTH_TETR_2"/>
    <property type="match status" value="1"/>
</dbReference>
<organism evidence="6 7">
    <name type="scientific">Actinacidiphila rubida</name>
    <dbReference type="NCBI Taxonomy" id="310780"/>
    <lineage>
        <taxon>Bacteria</taxon>
        <taxon>Bacillati</taxon>
        <taxon>Actinomycetota</taxon>
        <taxon>Actinomycetes</taxon>
        <taxon>Kitasatosporales</taxon>
        <taxon>Streptomycetaceae</taxon>
        <taxon>Actinacidiphila</taxon>
    </lineage>
</organism>
<keyword evidence="2 4" id="KW-0238">DNA-binding</keyword>
<evidence type="ECO:0000256" key="3">
    <source>
        <dbReference type="ARBA" id="ARBA00023163"/>
    </source>
</evidence>
<proteinExistence type="predicted"/>
<name>A0A1H8LJ02_9ACTN</name>
<sequence>MATLMAMGRWEPDAKGRMIRAALDLFTERGFEQTTAGDIAASAGVTERTFFRHFADKREVLFDGSATLQHTVHDAILAAPGELTALEAALAGMAAGGGLLQERREFAVRRARIVAADPSLQERELLKLAAMTESTAEALRSRGVAEPAASLAAHSAVSVFHVAFASWITAEDPPGFDVCIGRTATSLRALI</sequence>
<dbReference type="PROSITE" id="PS01081">
    <property type="entry name" value="HTH_TETR_1"/>
    <property type="match status" value="1"/>
</dbReference>
<dbReference type="GO" id="GO:0000976">
    <property type="term" value="F:transcription cis-regulatory region binding"/>
    <property type="evidence" value="ECO:0007669"/>
    <property type="project" value="TreeGrafter"/>
</dbReference>
<dbReference type="InterPro" id="IPR009057">
    <property type="entry name" value="Homeodomain-like_sf"/>
</dbReference>
<dbReference type="AlphaFoldDB" id="A0A1H8LJ02"/>
<keyword evidence="3" id="KW-0804">Transcription</keyword>
<feature type="DNA-binding region" description="H-T-H motif" evidence="4">
    <location>
        <begin position="35"/>
        <end position="54"/>
    </location>
</feature>
<dbReference type="InterPro" id="IPR050109">
    <property type="entry name" value="HTH-type_TetR-like_transc_reg"/>
</dbReference>
<gene>
    <name evidence="6" type="ORF">SAMN05216267_101635</name>
</gene>
<reference evidence="6 7" key="1">
    <citation type="submission" date="2016-10" db="EMBL/GenBank/DDBJ databases">
        <authorList>
            <person name="de Groot N.N."/>
        </authorList>
    </citation>
    <scope>NUCLEOTIDE SEQUENCE [LARGE SCALE GENOMIC DNA]</scope>
    <source>
        <strain evidence="6 7">CGMCC 4.2026</strain>
    </source>
</reference>